<dbReference type="AlphaFoldDB" id="A0A9E7M9P9"/>
<evidence type="ECO:0008006" key="3">
    <source>
        <dbReference type="Google" id="ProtNLM"/>
    </source>
</evidence>
<name>A0A9E7M9P9_9EURY</name>
<dbReference type="PANTHER" id="PTHR42754">
    <property type="entry name" value="ENDOGLUCANASE"/>
    <property type="match status" value="1"/>
</dbReference>
<gene>
    <name evidence="1" type="ORF">K1720_08470</name>
</gene>
<dbReference type="RefSeq" id="WP_251948570.1">
    <property type="nucleotide sequence ID" value="NZ_CP080572.1"/>
</dbReference>
<organism evidence="1 2">
    <name type="scientific">Thermococcus argininiproducens</name>
    <dbReference type="NCBI Taxonomy" id="2866384"/>
    <lineage>
        <taxon>Archaea</taxon>
        <taxon>Methanobacteriati</taxon>
        <taxon>Methanobacteriota</taxon>
        <taxon>Thermococci</taxon>
        <taxon>Thermococcales</taxon>
        <taxon>Thermococcaceae</taxon>
        <taxon>Thermococcus</taxon>
    </lineage>
</organism>
<dbReference type="KEGG" id="thei:K1720_08470"/>
<evidence type="ECO:0000313" key="2">
    <source>
        <dbReference type="Proteomes" id="UP001056425"/>
    </source>
</evidence>
<dbReference type="EMBL" id="CP080572">
    <property type="protein sequence ID" value="USG99537.1"/>
    <property type="molecule type" value="Genomic_DNA"/>
</dbReference>
<protein>
    <recommendedName>
        <fullName evidence="3">PQQ-like beta-propeller repeat protein</fullName>
    </recommendedName>
</protein>
<keyword evidence="2" id="KW-1185">Reference proteome</keyword>
<evidence type="ECO:0000313" key="1">
    <source>
        <dbReference type="EMBL" id="USG99537.1"/>
    </source>
</evidence>
<reference evidence="1 2" key="1">
    <citation type="submission" date="2021-08" db="EMBL/GenBank/DDBJ databases">
        <title>Thermococcus onnuriiensis IOH2.</title>
        <authorList>
            <person name="Park Y.-J."/>
        </authorList>
    </citation>
    <scope>NUCLEOTIDE SEQUENCE [LARGE SCALE GENOMIC DNA]</scope>
    <source>
        <strain evidence="1 2">IOH2</strain>
    </source>
</reference>
<proteinExistence type="predicted"/>
<sequence length="332" mass="37336">MKVYSFGIETVPAAGISAEDGILIIGSVRNENYKIMLLKLNYEEELEWFKLFGGKDDWEGHSIAKVNDGYLIGGAVEGIATPNGGKSWRAYLAKIDGNGNKIWERKYHILGNECVYSILPLEDGILLGGEASDDSKKGFFLMKTNENGEPLWFRTYDKWEDAVFGGIAMINDSIMLIGSSKNRNGWEIHLIRVDKEGDILEEKTLVNGVVFDVVSTEKGILLAGEHNERFYVAKLSEENEITWEKSFRNGAAIALESVKDAILVGGELNRKAVLVKISEEGEILWKKELWENGWVQVVKQGKDRLFVTGMVESEGKEYMGIEFLKEVKKLKR</sequence>
<dbReference type="PANTHER" id="PTHR42754:SF1">
    <property type="entry name" value="LIPOPROTEIN"/>
    <property type="match status" value="1"/>
</dbReference>
<accession>A0A9E7M9P9</accession>
<dbReference type="GeneID" id="72778376"/>
<dbReference type="Proteomes" id="UP001056425">
    <property type="component" value="Chromosome"/>
</dbReference>